<accession>A0ABM9Q6E6</accession>
<feature type="domain" description="J" evidence="2">
    <location>
        <begin position="2"/>
        <end position="64"/>
    </location>
</feature>
<dbReference type="SUPFAM" id="SSF46565">
    <property type="entry name" value="Chaperone J-domain"/>
    <property type="match status" value="1"/>
</dbReference>
<evidence type="ECO:0000256" key="1">
    <source>
        <dbReference type="ARBA" id="ARBA00023186"/>
    </source>
</evidence>
<gene>
    <name evidence="3" type="ORF">BN134_1773</name>
</gene>
<name>A0ABM9Q6E6_9ENTR</name>
<dbReference type="InterPro" id="IPR036869">
    <property type="entry name" value="J_dom_sf"/>
</dbReference>
<dbReference type="CDD" id="cd06257">
    <property type="entry name" value="DnaJ"/>
    <property type="match status" value="1"/>
</dbReference>
<organism evidence="3 4">
    <name type="scientific">Cronobacter dublinensis 1210</name>
    <dbReference type="NCBI Taxonomy" id="1208656"/>
    <lineage>
        <taxon>Bacteria</taxon>
        <taxon>Pseudomonadati</taxon>
        <taxon>Pseudomonadota</taxon>
        <taxon>Gammaproteobacteria</taxon>
        <taxon>Enterobacterales</taxon>
        <taxon>Enterobacteriaceae</taxon>
        <taxon>Cronobacter</taxon>
    </lineage>
</organism>
<proteinExistence type="predicted"/>
<keyword evidence="4" id="KW-1185">Reference proteome</keyword>
<evidence type="ECO:0000313" key="4">
    <source>
        <dbReference type="Proteomes" id="UP000009342"/>
    </source>
</evidence>
<sequence length="64" mass="7329">MRFLEILGLEPGADERAVKRAYAKRLKTCRPDEDPQGFQTLRDAYEEALEYAARGGATTNQRKR</sequence>
<reference evidence="4" key="1">
    <citation type="journal article" date="2012" name="PLoS ONE">
        <title>Comparative analysis of genome sequences covering the seven cronobacter species.</title>
        <authorList>
            <person name="Joseph S."/>
            <person name="Desai P."/>
            <person name="Ji Y."/>
            <person name="Cummings C.A."/>
            <person name="Shih R."/>
            <person name="Degoricija L."/>
            <person name="Rico A."/>
            <person name="Brzoska P."/>
            <person name="Hamby S.E."/>
            <person name="Masood N."/>
            <person name="Hariri S."/>
            <person name="Sonbol H."/>
            <person name="Chuzhanova N."/>
            <person name="McClelland M."/>
            <person name="Furtado M.R."/>
            <person name="Forsythe S.J."/>
        </authorList>
    </citation>
    <scope>NUCLEOTIDE SEQUENCE [LARGE SCALE GENOMIC DNA]</scope>
    <source>
        <strain evidence="4">1210</strain>
    </source>
</reference>
<protein>
    <recommendedName>
        <fullName evidence="2">J domain-containing protein</fullName>
    </recommendedName>
</protein>
<dbReference type="PROSITE" id="PS50076">
    <property type="entry name" value="DNAJ_2"/>
    <property type="match status" value="1"/>
</dbReference>
<evidence type="ECO:0000313" key="3">
    <source>
        <dbReference type="EMBL" id="CCJ81045.1"/>
    </source>
</evidence>
<dbReference type="Gene3D" id="1.10.287.110">
    <property type="entry name" value="DnaJ domain"/>
    <property type="match status" value="1"/>
</dbReference>
<dbReference type="Proteomes" id="UP000009342">
    <property type="component" value="Unassembled WGS sequence"/>
</dbReference>
<dbReference type="InterPro" id="IPR001623">
    <property type="entry name" value="DnaJ_domain"/>
</dbReference>
<dbReference type="EMBL" id="CAKZ01000083">
    <property type="protein sequence ID" value="CCJ81045.1"/>
    <property type="molecule type" value="Genomic_DNA"/>
</dbReference>
<keyword evidence="1" id="KW-0143">Chaperone</keyword>
<comment type="caution">
    <text evidence="3">The sequence shown here is derived from an EMBL/GenBank/DDBJ whole genome shotgun (WGS) entry which is preliminary data.</text>
</comment>
<evidence type="ECO:0000259" key="2">
    <source>
        <dbReference type="PROSITE" id="PS50076"/>
    </source>
</evidence>